<comment type="caution">
    <text evidence="1">The sequence shown here is derived from an EMBL/GenBank/DDBJ whole genome shotgun (WGS) entry which is preliminary data.</text>
</comment>
<evidence type="ECO:0000313" key="1">
    <source>
        <dbReference type="EMBL" id="NBG65459.1"/>
    </source>
</evidence>
<gene>
    <name evidence="1" type="ORF">GQN54_04990</name>
</gene>
<dbReference type="AlphaFoldDB" id="A0A6N9NI00"/>
<evidence type="ECO:0000313" key="2">
    <source>
        <dbReference type="Proteomes" id="UP000470771"/>
    </source>
</evidence>
<proteinExistence type="predicted"/>
<name>A0A6N9NI00_9FLAO</name>
<dbReference type="EMBL" id="WWNE01000005">
    <property type="protein sequence ID" value="NBG65459.1"/>
    <property type="molecule type" value="Genomic_DNA"/>
</dbReference>
<dbReference type="RefSeq" id="WP_160632416.1">
    <property type="nucleotide sequence ID" value="NZ_WWNE01000005.1"/>
</dbReference>
<organism evidence="1 2">
    <name type="scientific">Acidiluteibacter ferrifornacis</name>
    <dbReference type="NCBI Taxonomy" id="2692424"/>
    <lineage>
        <taxon>Bacteria</taxon>
        <taxon>Pseudomonadati</taxon>
        <taxon>Bacteroidota</taxon>
        <taxon>Flavobacteriia</taxon>
        <taxon>Flavobacteriales</taxon>
        <taxon>Cryomorphaceae</taxon>
        <taxon>Acidiluteibacter</taxon>
    </lineage>
</organism>
<sequence length="181" mass="21327">MQRVYLFIFFLISFISCDFNKPNWTVSKDFDPKDENAVVIIDNQTCKIPSTTDLLMDSLLIGTWKDSATWLHDNDCIYSVNYYNKSTSLDLRESKRCILKTKTPKSEKFGDGAYWTKTINDSNFLFIAFNDKNDTIFEHGDTMYMQKYYVNYFDSVNLYLTAFEVTNKKYDKKTAQLKRTK</sequence>
<dbReference type="Proteomes" id="UP000470771">
    <property type="component" value="Unassembled WGS sequence"/>
</dbReference>
<accession>A0A6N9NI00</accession>
<protein>
    <submittedName>
        <fullName evidence="1">Uncharacterized protein</fullName>
    </submittedName>
</protein>
<reference evidence="1 2" key="1">
    <citation type="submission" date="2019-12" db="EMBL/GenBank/DDBJ databases">
        <authorList>
            <person name="Zhao J."/>
        </authorList>
    </citation>
    <scope>NUCLEOTIDE SEQUENCE [LARGE SCALE GENOMIC DNA]</scope>
    <source>
        <strain evidence="1 2">S-15</strain>
    </source>
</reference>
<keyword evidence="2" id="KW-1185">Reference proteome</keyword>
<dbReference type="PROSITE" id="PS51257">
    <property type="entry name" value="PROKAR_LIPOPROTEIN"/>
    <property type="match status" value="1"/>
</dbReference>